<reference evidence="1 2" key="2">
    <citation type="journal article" date="2019" name="G3 (Bethesda)">
        <title>Hybrid Assembly of the Genome of the Entomopathogenic Nematode Steinernema carpocapsae Identifies the X-Chromosome.</title>
        <authorList>
            <person name="Serra L."/>
            <person name="Macchietto M."/>
            <person name="Macias-Munoz A."/>
            <person name="McGill C.J."/>
            <person name="Rodriguez I.M."/>
            <person name="Rodriguez B."/>
            <person name="Murad R."/>
            <person name="Mortazavi A."/>
        </authorList>
    </citation>
    <scope>NUCLEOTIDE SEQUENCE [LARGE SCALE GENOMIC DNA]</scope>
    <source>
        <strain evidence="1 2">ALL</strain>
    </source>
</reference>
<protein>
    <submittedName>
        <fullName evidence="1">Uncharacterized protein</fullName>
    </submittedName>
</protein>
<keyword evidence="2" id="KW-1185">Reference proteome</keyword>
<proteinExistence type="predicted"/>
<dbReference type="AlphaFoldDB" id="A0A4U8UNJ3"/>
<evidence type="ECO:0000313" key="1">
    <source>
        <dbReference type="EMBL" id="TMS33845.1"/>
    </source>
</evidence>
<reference evidence="1 2" key="1">
    <citation type="journal article" date="2015" name="Genome Biol.">
        <title>Comparative genomics of Steinernema reveals deeply conserved gene regulatory networks.</title>
        <authorList>
            <person name="Dillman A.R."/>
            <person name="Macchietto M."/>
            <person name="Porter C.F."/>
            <person name="Rogers A."/>
            <person name="Williams B."/>
            <person name="Antoshechkin I."/>
            <person name="Lee M.M."/>
            <person name="Goodwin Z."/>
            <person name="Lu X."/>
            <person name="Lewis E.E."/>
            <person name="Goodrich-Blair H."/>
            <person name="Stock S.P."/>
            <person name="Adams B.J."/>
            <person name="Sternberg P.W."/>
            <person name="Mortazavi A."/>
        </authorList>
    </citation>
    <scope>NUCLEOTIDE SEQUENCE [LARGE SCALE GENOMIC DNA]</scope>
    <source>
        <strain evidence="1 2">ALL</strain>
    </source>
</reference>
<sequence>MGEIIMARMCSARRSPKGWLRIAYLETFSGRSSLFKAIETIVKLFIGPFAALLRRQRSSPPDCSRTQTVSLDIIELIIRLLGGSLLLQKAAYVSSIQGRFWVVFVVV</sequence>
<accession>A0A4U8UNJ3</accession>
<gene>
    <name evidence="1" type="ORF">L596_001536</name>
</gene>
<organism evidence="1 2">
    <name type="scientific">Steinernema carpocapsae</name>
    <name type="common">Entomopathogenic nematode</name>
    <dbReference type="NCBI Taxonomy" id="34508"/>
    <lineage>
        <taxon>Eukaryota</taxon>
        <taxon>Metazoa</taxon>
        <taxon>Ecdysozoa</taxon>
        <taxon>Nematoda</taxon>
        <taxon>Chromadorea</taxon>
        <taxon>Rhabditida</taxon>
        <taxon>Tylenchina</taxon>
        <taxon>Panagrolaimomorpha</taxon>
        <taxon>Strongyloidoidea</taxon>
        <taxon>Steinernematidae</taxon>
        <taxon>Steinernema</taxon>
    </lineage>
</organism>
<evidence type="ECO:0000313" key="2">
    <source>
        <dbReference type="Proteomes" id="UP000298663"/>
    </source>
</evidence>
<name>A0A4U8UNJ3_STECR</name>
<dbReference type="EMBL" id="AZBU02000001">
    <property type="protein sequence ID" value="TMS33845.1"/>
    <property type="molecule type" value="Genomic_DNA"/>
</dbReference>
<dbReference type="Proteomes" id="UP000298663">
    <property type="component" value="Unassembled WGS sequence"/>
</dbReference>
<comment type="caution">
    <text evidence="1">The sequence shown here is derived from an EMBL/GenBank/DDBJ whole genome shotgun (WGS) entry which is preliminary data.</text>
</comment>